<dbReference type="InterPro" id="IPR003661">
    <property type="entry name" value="HisK_dim/P_dom"/>
</dbReference>
<feature type="domain" description="Histidine kinase" evidence="6">
    <location>
        <begin position="159"/>
        <end position="381"/>
    </location>
</feature>
<dbReference type="SUPFAM" id="SSF47384">
    <property type="entry name" value="Homodimeric domain of signal transducing histidine kinase"/>
    <property type="match status" value="1"/>
</dbReference>
<dbReference type="PANTHER" id="PTHR45339">
    <property type="entry name" value="HYBRID SIGNAL TRANSDUCTION HISTIDINE KINASE J"/>
    <property type="match status" value="1"/>
</dbReference>
<dbReference type="InterPro" id="IPR036097">
    <property type="entry name" value="HisK_dim/P_sf"/>
</dbReference>
<dbReference type="CDD" id="cd17546">
    <property type="entry name" value="REC_hyHK_CKI1_RcsC-like"/>
    <property type="match status" value="1"/>
</dbReference>
<evidence type="ECO:0000256" key="4">
    <source>
        <dbReference type="ARBA" id="ARBA00023012"/>
    </source>
</evidence>
<evidence type="ECO:0000256" key="2">
    <source>
        <dbReference type="ARBA" id="ARBA00012438"/>
    </source>
</evidence>
<dbReference type="Gene3D" id="1.10.287.130">
    <property type="match status" value="1"/>
</dbReference>
<dbReference type="InterPro" id="IPR011006">
    <property type="entry name" value="CheY-like_superfamily"/>
</dbReference>
<dbReference type="InterPro" id="IPR003594">
    <property type="entry name" value="HATPase_dom"/>
</dbReference>
<dbReference type="Gene3D" id="3.40.50.2300">
    <property type="match status" value="1"/>
</dbReference>
<accession>A0ABQ1JAS7</accession>
<keyword evidence="9" id="KW-1185">Reference proteome</keyword>
<dbReference type="Pfam" id="PF00072">
    <property type="entry name" value="Response_reg"/>
    <property type="match status" value="1"/>
</dbReference>
<keyword evidence="4" id="KW-0902">Two-component regulatory system</keyword>
<dbReference type="InterPro" id="IPR001789">
    <property type="entry name" value="Sig_transdc_resp-reg_receiver"/>
</dbReference>
<dbReference type="Pfam" id="PF00512">
    <property type="entry name" value="HisKA"/>
    <property type="match status" value="1"/>
</dbReference>
<dbReference type="EMBL" id="BMKF01000001">
    <property type="protein sequence ID" value="GGB64287.1"/>
    <property type="molecule type" value="Genomic_DNA"/>
</dbReference>
<dbReference type="Pfam" id="PF02518">
    <property type="entry name" value="HATPase_c"/>
    <property type="match status" value="1"/>
</dbReference>
<dbReference type="PANTHER" id="PTHR45339:SF1">
    <property type="entry name" value="HYBRID SIGNAL TRANSDUCTION HISTIDINE KINASE J"/>
    <property type="match status" value="1"/>
</dbReference>
<proteinExistence type="predicted"/>
<dbReference type="Proteomes" id="UP000628854">
    <property type="component" value="Unassembled WGS sequence"/>
</dbReference>
<sequence>MSQKNKLNLSLEQLLEALSHVDNGLALHASDFSLLYVNSTARTHFPEFYRLLEAGQSLEDAMCNSARSILENSPGFDTDKFDVRAYSQNLVDQVRSFSTVDVDTIDGKSIKATFSQLPDGTVLCISSDISDVRKQERKLRHAKREAQAASQAKSEFLASMSHEIRTPLNGILGMAQALGHRPLQAEEREMVDAILDCSKSLMTLLNDILDLSKIEAGKLEIAPITDDFRHKMKRTERFYRPRADEKGLFLRVIVDKNIPSLMEFDPVRFRQCVDNLVSNALKFTATGGVIVAATCEDCSDPERVRLKIHVSDTGIGMTEAQIANLFQNFQQADASTTRTFGGTGLGLSIARKLARLMGGDITVVSKPDKGSIFTFTMEAGRIAQPELPVEEPKPTMFTPHLVVPAKDEHVVDLRGKTALVVDDNRINRRVARLFVEPMGLNVVEAGSGHEALEVLGKMAVDIVLLDIHMPEMDGPATLARIRASGESWANVPTIALTADAMAGDRERYIQMGMSDYVSKPIDERQLMTVLTRCLSAVAPEVALRRNREDDDMMREIDSLIKKMSA</sequence>
<dbReference type="SMART" id="SM00388">
    <property type="entry name" value="HisKA"/>
    <property type="match status" value="1"/>
</dbReference>
<organism evidence="8 9">
    <name type="scientific">Henriciella pelagia</name>
    <dbReference type="NCBI Taxonomy" id="1977912"/>
    <lineage>
        <taxon>Bacteria</taxon>
        <taxon>Pseudomonadati</taxon>
        <taxon>Pseudomonadota</taxon>
        <taxon>Alphaproteobacteria</taxon>
        <taxon>Hyphomonadales</taxon>
        <taxon>Hyphomonadaceae</taxon>
        <taxon>Henriciella</taxon>
    </lineage>
</organism>
<evidence type="ECO:0000259" key="6">
    <source>
        <dbReference type="PROSITE" id="PS50109"/>
    </source>
</evidence>
<dbReference type="InterPro" id="IPR036890">
    <property type="entry name" value="HATPase_C_sf"/>
</dbReference>
<dbReference type="CDD" id="cd00082">
    <property type="entry name" value="HisKA"/>
    <property type="match status" value="1"/>
</dbReference>
<protein>
    <recommendedName>
        <fullName evidence="2">histidine kinase</fullName>
        <ecNumber evidence="2">2.7.13.3</ecNumber>
    </recommendedName>
</protein>
<keyword evidence="3 5" id="KW-0597">Phosphoprotein</keyword>
<dbReference type="SUPFAM" id="SSF55874">
    <property type="entry name" value="ATPase domain of HSP90 chaperone/DNA topoisomerase II/histidine kinase"/>
    <property type="match status" value="1"/>
</dbReference>
<dbReference type="InterPro" id="IPR005467">
    <property type="entry name" value="His_kinase_dom"/>
</dbReference>
<dbReference type="CDD" id="cd16922">
    <property type="entry name" value="HATPase_EvgS-ArcB-TorS-like"/>
    <property type="match status" value="1"/>
</dbReference>
<dbReference type="PROSITE" id="PS50109">
    <property type="entry name" value="HIS_KIN"/>
    <property type="match status" value="1"/>
</dbReference>
<comment type="caution">
    <text evidence="8">The sequence shown here is derived from an EMBL/GenBank/DDBJ whole genome shotgun (WGS) entry which is preliminary data.</text>
</comment>
<dbReference type="SUPFAM" id="SSF52172">
    <property type="entry name" value="CheY-like"/>
    <property type="match status" value="1"/>
</dbReference>
<comment type="catalytic activity">
    <reaction evidence="1">
        <text>ATP + protein L-histidine = ADP + protein N-phospho-L-histidine.</text>
        <dbReference type="EC" id="2.7.13.3"/>
    </reaction>
</comment>
<evidence type="ECO:0000259" key="7">
    <source>
        <dbReference type="PROSITE" id="PS50110"/>
    </source>
</evidence>
<gene>
    <name evidence="8" type="ORF">GCM10011503_11350</name>
</gene>
<evidence type="ECO:0000256" key="1">
    <source>
        <dbReference type="ARBA" id="ARBA00000085"/>
    </source>
</evidence>
<evidence type="ECO:0000256" key="5">
    <source>
        <dbReference type="PROSITE-ProRule" id="PRU00169"/>
    </source>
</evidence>
<evidence type="ECO:0000313" key="8">
    <source>
        <dbReference type="EMBL" id="GGB64287.1"/>
    </source>
</evidence>
<dbReference type="SMART" id="SM00448">
    <property type="entry name" value="REC"/>
    <property type="match status" value="1"/>
</dbReference>
<dbReference type="Gene3D" id="3.30.565.10">
    <property type="entry name" value="Histidine kinase-like ATPase, C-terminal domain"/>
    <property type="match status" value="1"/>
</dbReference>
<dbReference type="PRINTS" id="PR00344">
    <property type="entry name" value="BCTRLSENSOR"/>
</dbReference>
<name>A0ABQ1JAS7_9PROT</name>
<dbReference type="SMART" id="SM00387">
    <property type="entry name" value="HATPase_c"/>
    <property type="match status" value="1"/>
</dbReference>
<evidence type="ECO:0000256" key="3">
    <source>
        <dbReference type="ARBA" id="ARBA00022553"/>
    </source>
</evidence>
<dbReference type="EC" id="2.7.13.3" evidence="2"/>
<evidence type="ECO:0000313" key="9">
    <source>
        <dbReference type="Proteomes" id="UP000628854"/>
    </source>
</evidence>
<reference evidence="9" key="1">
    <citation type="journal article" date="2019" name="Int. J. Syst. Evol. Microbiol.">
        <title>The Global Catalogue of Microorganisms (GCM) 10K type strain sequencing project: providing services to taxonomists for standard genome sequencing and annotation.</title>
        <authorList>
            <consortium name="The Broad Institute Genomics Platform"/>
            <consortium name="The Broad Institute Genome Sequencing Center for Infectious Disease"/>
            <person name="Wu L."/>
            <person name="Ma J."/>
        </authorList>
    </citation>
    <scope>NUCLEOTIDE SEQUENCE [LARGE SCALE GENOMIC DNA]</scope>
    <source>
        <strain evidence="9">CGMCC 1.15928</strain>
    </source>
</reference>
<dbReference type="InterPro" id="IPR004358">
    <property type="entry name" value="Sig_transdc_His_kin-like_C"/>
</dbReference>
<dbReference type="RefSeq" id="WP_084391466.1">
    <property type="nucleotide sequence ID" value="NZ_BMKF01000001.1"/>
</dbReference>
<feature type="domain" description="Response regulatory" evidence="7">
    <location>
        <begin position="417"/>
        <end position="534"/>
    </location>
</feature>
<dbReference type="PROSITE" id="PS50110">
    <property type="entry name" value="RESPONSE_REGULATORY"/>
    <property type="match status" value="1"/>
</dbReference>
<feature type="modified residue" description="4-aspartylphosphate" evidence="5">
    <location>
        <position position="466"/>
    </location>
</feature>